<dbReference type="InterPro" id="IPR058913">
    <property type="entry name" value="Integrase_dom_put"/>
</dbReference>
<organism evidence="2 3">
    <name type="scientific">Tulasnella calospora MUT 4182</name>
    <dbReference type="NCBI Taxonomy" id="1051891"/>
    <lineage>
        <taxon>Eukaryota</taxon>
        <taxon>Fungi</taxon>
        <taxon>Dikarya</taxon>
        <taxon>Basidiomycota</taxon>
        <taxon>Agaricomycotina</taxon>
        <taxon>Agaricomycetes</taxon>
        <taxon>Cantharellales</taxon>
        <taxon>Tulasnellaceae</taxon>
        <taxon>Tulasnella</taxon>
    </lineage>
</organism>
<dbReference type="OrthoDB" id="3353107at2759"/>
<reference evidence="2 3" key="1">
    <citation type="submission" date="2014-04" db="EMBL/GenBank/DDBJ databases">
        <authorList>
            <consortium name="DOE Joint Genome Institute"/>
            <person name="Kuo A."/>
            <person name="Girlanda M."/>
            <person name="Perotto S."/>
            <person name="Kohler A."/>
            <person name="Nagy L.G."/>
            <person name="Floudas D."/>
            <person name="Copeland A."/>
            <person name="Barry K.W."/>
            <person name="Cichocki N."/>
            <person name="Veneault-Fourrey C."/>
            <person name="LaButti K."/>
            <person name="Lindquist E.A."/>
            <person name="Lipzen A."/>
            <person name="Lundell T."/>
            <person name="Morin E."/>
            <person name="Murat C."/>
            <person name="Sun H."/>
            <person name="Tunlid A."/>
            <person name="Henrissat B."/>
            <person name="Grigoriev I.V."/>
            <person name="Hibbett D.S."/>
            <person name="Martin F."/>
            <person name="Nordberg H.P."/>
            <person name="Cantor M.N."/>
            <person name="Hua S.X."/>
        </authorList>
    </citation>
    <scope>NUCLEOTIDE SEQUENCE [LARGE SCALE GENOMIC DNA]</scope>
    <source>
        <strain evidence="2 3">MUT 4182</strain>
    </source>
</reference>
<feature type="domain" description="Integrase core" evidence="1">
    <location>
        <begin position="1"/>
        <end position="108"/>
    </location>
</feature>
<accession>A0A0C3QUX1</accession>
<evidence type="ECO:0000259" key="1">
    <source>
        <dbReference type="Pfam" id="PF24764"/>
    </source>
</evidence>
<dbReference type="Pfam" id="PF24764">
    <property type="entry name" value="rva_4"/>
    <property type="match status" value="1"/>
</dbReference>
<dbReference type="AlphaFoldDB" id="A0A0C3QUX1"/>
<feature type="non-terminal residue" evidence="2">
    <location>
        <position position="1"/>
    </location>
</feature>
<proteinExistence type="predicted"/>
<protein>
    <recommendedName>
        <fullName evidence="1">Integrase core domain-containing protein</fullName>
    </recommendedName>
</protein>
<dbReference type="PANTHER" id="PTHR46791:SF5">
    <property type="entry name" value="CLR5 DOMAIN-CONTAINING PROTEIN-RELATED"/>
    <property type="match status" value="1"/>
</dbReference>
<evidence type="ECO:0000313" key="3">
    <source>
        <dbReference type="Proteomes" id="UP000054248"/>
    </source>
</evidence>
<sequence>VRGDRGGENVKVAVYMTMRRGTDRGSYLWGGSMHNARIERLWGEVGSQFVRRWKVFFQRLEAEFGLVKTNKAHIWLLHHLFLEEINADSVRFQDDWNRHGVTGKQTQSRAPEVGTIVSKCVCNCSGSNIE</sequence>
<dbReference type="PANTHER" id="PTHR46791">
    <property type="entry name" value="EXPRESSED PROTEIN"/>
    <property type="match status" value="1"/>
</dbReference>
<name>A0A0C3QUX1_9AGAM</name>
<dbReference type="Proteomes" id="UP000054248">
    <property type="component" value="Unassembled WGS sequence"/>
</dbReference>
<dbReference type="EMBL" id="KN822955">
    <property type="protein sequence ID" value="KIO32319.1"/>
    <property type="molecule type" value="Genomic_DNA"/>
</dbReference>
<gene>
    <name evidence="2" type="ORF">M407DRAFT_66731</name>
</gene>
<evidence type="ECO:0000313" key="2">
    <source>
        <dbReference type="EMBL" id="KIO32319.1"/>
    </source>
</evidence>
<keyword evidence="3" id="KW-1185">Reference proteome</keyword>
<reference evidence="3" key="2">
    <citation type="submission" date="2015-01" db="EMBL/GenBank/DDBJ databases">
        <title>Evolutionary Origins and Diversification of the Mycorrhizal Mutualists.</title>
        <authorList>
            <consortium name="DOE Joint Genome Institute"/>
            <consortium name="Mycorrhizal Genomics Consortium"/>
            <person name="Kohler A."/>
            <person name="Kuo A."/>
            <person name="Nagy L.G."/>
            <person name="Floudas D."/>
            <person name="Copeland A."/>
            <person name="Barry K.W."/>
            <person name="Cichocki N."/>
            <person name="Veneault-Fourrey C."/>
            <person name="LaButti K."/>
            <person name="Lindquist E.A."/>
            <person name="Lipzen A."/>
            <person name="Lundell T."/>
            <person name="Morin E."/>
            <person name="Murat C."/>
            <person name="Riley R."/>
            <person name="Ohm R."/>
            <person name="Sun H."/>
            <person name="Tunlid A."/>
            <person name="Henrissat B."/>
            <person name="Grigoriev I.V."/>
            <person name="Hibbett D.S."/>
            <person name="Martin F."/>
        </authorList>
    </citation>
    <scope>NUCLEOTIDE SEQUENCE [LARGE SCALE GENOMIC DNA]</scope>
    <source>
        <strain evidence="3">MUT 4182</strain>
    </source>
</reference>
<dbReference type="HOGENOM" id="CLU_111205_1_0_1"/>
<dbReference type="STRING" id="1051891.A0A0C3QUX1"/>